<evidence type="ECO:0000256" key="8">
    <source>
        <dbReference type="ARBA" id="ARBA00030117"/>
    </source>
</evidence>
<dbReference type="InterPro" id="IPR007412">
    <property type="entry name" value="FlgM"/>
</dbReference>
<keyword evidence="5" id="KW-0805">Transcription regulation</keyword>
<feature type="region of interest" description="Disordered" evidence="9">
    <location>
        <begin position="17"/>
        <end position="46"/>
    </location>
</feature>
<proteinExistence type="inferred from homology"/>
<protein>
    <recommendedName>
        <fullName evidence="2">Negative regulator of flagellin synthesis</fullName>
    </recommendedName>
    <alternativeName>
        <fullName evidence="8">Anti-sigma-28 factor</fullName>
    </alternativeName>
</protein>
<comment type="caution">
    <text evidence="11">The sequence shown here is derived from an EMBL/GenBank/DDBJ whole genome shotgun (WGS) entry which is preliminary data.</text>
</comment>
<gene>
    <name evidence="11" type="primary">flgM</name>
    <name evidence="11" type="ORF">ACFOMG_03185</name>
</gene>
<evidence type="ECO:0000256" key="9">
    <source>
        <dbReference type="SAM" id="MobiDB-lite"/>
    </source>
</evidence>
<evidence type="ECO:0000256" key="4">
    <source>
        <dbReference type="ARBA" id="ARBA00022795"/>
    </source>
</evidence>
<comment type="similarity">
    <text evidence="1">Belongs to the FlgM family.</text>
</comment>
<dbReference type="RefSeq" id="WP_376864761.1">
    <property type="nucleotide sequence ID" value="NZ_JBHRYB010000001.1"/>
</dbReference>
<reference evidence="12" key="1">
    <citation type="journal article" date="2019" name="Int. J. Syst. Evol. Microbiol.">
        <title>The Global Catalogue of Microorganisms (GCM) 10K type strain sequencing project: providing services to taxonomists for standard genome sequencing and annotation.</title>
        <authorList>
            <consortium name="The Broad Institute Genomics Platform"/>
            <consortium name="The Broad Institute Genome Sequencing Center for Infectious Disease"/>
            <person name="Wu L."/>
            <person name="Ma J."/>
        </authorList>
    </citation>
    <scope>NUCLEOTIDE SEQUENCE [LARGE SCALE GENOMIC DNA]</scope>
    <source>
        <strain evidence="12">KCTC 42424</strain>
    </source>
</reference>
<evidence type="ECO:0000256" key="6">
    <source>
        <dbReference type="ARBA" id="ARBA00023163"/>
    </source>
</evidence>
<evidence type="ECO:0000313" key="12">
    <source>
        <dbReference type="Proteomes" id="UP001595722"/>
    </source>
</evidence>
<evidence type="ECO:0000256" key="2">
    <source>
        <dbReference type="ARBA" id="ARBA00017823"/>
    </source>
</evidence>
<keyword evidence="11" id="KW-0966">Cell projection</keyword>
<keyword evidence="6" id="KW-0804">Transcription</keyword>
<organism evidence="11 12">
    <name type="scientific">Bacterioplanoides pacificum</name>
    <dbReference type="NCBI Taxonomy" id="1171596"/>
    <lineage>
        <taxon>Bacteria</taxon>
        <taxon>Pseudomonadati</taxon>
        <taxon>Pseudomonadota</taxon>
        <taxon>Gammaproteobacteria</taxon>
        <taxon>Oceanospirillales</taxon>
        <taxon>Oceanospirillaceae</taxon>
        <taxon>Bacterioplanoides</taxon>
    </lineage>
</organism>
<sequence>MAIKLGDLVMNINKFTGGLDNHARTRNEPAKAPATPQSQAAEKDSGAFTDQVKLSASSKSIQQIEAEVRNLPEVDDSTVERIRSQIENGEYKVDYQKLAGKMLDFEERLN</sequence>
<keyword evidence="11" id="KW-0969">Cilium</keyword>
<feature type="domain" description="Anti-sigma-28 factor FlgM C-terminal" evidence="10">
    <location>
        <begin position="50"/>
        <end position="104"/>
    </location>
</feature>
<name>A0ABV7VPK2_9GAMM</name>
<dbReference type="InterPro" id="IPR035890">
    <property type="entry name" value="Anti-sigma-28_factor_FlgM_sf"/>
</dbReference>
<evidence type="ECO:0000259" key="10">
    <source>
        <dbReference type="Pfam" id="PF04316"/>
    </source>
</evidence>
<evidence type="ECO:0000256" key="3">
    <source>
        <dbReference type="ARBA" id="ARBA00022491"/>
    </source>
</evidence>
<comment type="function">
    <text evidence="7">Responsible for the coupling of flagellin expression to flagellar assembly by preventing expression of the flagellin genes when a component of the middle class of proteins is defective. It negatively regulates flagellar genes by inhibiting the activity of FliA by directly binding to FliA.</text>
</comment>
<evidence type="ECO:0000313" key="11">
    <source>
        <dbReference type="EMBL" id="MFC3679114.1"/>
    </source>
</evidence>
<dbReference type="Pfam" id="PF04316">
    <property type="entry name" value="FlgM"/>
    <property type="match status" value="1"/>
</dbReference>
<dbReference type="EMBL" id="JBHRYB010000001">
    <property type="protein sequence ID" value="MFC3679114.1"/>
    <property type="molecule type" value="Genomic_DNA"/>
</dbReference>
<keyword evidence="12" id="KW-1185">Reference proteome</keyword>
<dbReference type="InterPro" id="IPR031316">
    <property type="entry name" value="FlgM_C"/>
</dbReference>
<keyword evidence="11" id="KW-0282">Flagellum</keyword>
<dbReference type="SUPFAM" id="SSF101498">
    <property type="entry name" value="Anti-sigma factor FlgM"/>
    <property type="match status" value="1"/>
</dbReference>
<evidence type="ECO:0000256" key="5">
    <source>
        <dbReference type="ARBA" id="ARBA00023015"/>
    </source>
</evidence>
<keyword evidence="4" id="KW-1005">Bacterial flagellum biogenesis</keyword>
<accession>A0ABV7VPK2</accession>
<dbReference type="NCBIfam" id="TIGR03824">
    <property type="entry name" value="FlgM_jcvi"/>
    <property type="match status" value="1"/>
</dbReference>
<evidence type="ECO:0000256" key="7">
    <source>
        <dbReference type="ARBA" id="ARBA00024739"/>
    </source>
</evidence>
<keyword evidence="3" id="KW-0678">Repressor</keyword>
<dbReference type="Proteomes" id="UP001595722">
    <property type="component" value="Unassembled WGS sequence"/>
</dbReference>
<evidence type="ECO:0000256" key="1">
    <source>
        <dbReference type="ARBA" id="ARBA00005322"/>
    </source>
</evidence>